<evidence type="ECO:0000256" key="9">
    <source>
        <dbReference type="ARBA" id="ARBA00023136"/>
    </source>
</evidence>
<feature type="transmembrane region" description="Helical" evidence="11">
    <location>
        <begin position="818"/>
        <end position="843"/>
    </location>
</feature>
<feature type="transmembrane region" description="Helical" evidence="11">
    <location>
        <begin position="373"/>
        <end position="391"/>
    </location>
</feature>
<keyword evidence="5" id="KW-0677">Repeat</keyword>
<feature type="compositionally biased region" description="Basic and acidic residues" evidence="10">
    <location>
        <begin position="9"/>
        <end position="30"/>
    </location>
</feature>
<dbReference type="PROSITE" id="PS00211">
    <property type="entry name" value="ABC_TRANSPORTER_1"/>
    <property type="match status" value="2"/>
</dbReference>
<dbReference type="PANTHER" id="PTHR43394">
    <property type="entry name" value="ATP-DEPENDENT PERMEASE MDL1, MITOCHONDRIAL"/>
    <property type="match status" value="1"/>
</dbReference>
<feature type="transmembrane region" description="Helical" evidence="11">
    <location>
        <begin position="102"/>
        <end position="125"/>
    </location>
</feature>
<protein>
    <submittedName>
        <fullName evidence="14">Uncharacterized protein</fullName>
    </submittedName>
</protein>
<evidence type="ECO:0000313" key="15">
    <source>
        <dbReference type="Proteomes" id="UP001479436"/>
    </source>
</evidence>
<dbReference type="Gene3D" id="3.40.50.300">
    <property type="entry name" value="P-loop containing nucleotide triphosphate hydrolases"/>
    <property type="match status" value="2"/>
</dbReference>
<dbReference type="CDD" id="cd03249">
    <property type="entry name" value="ABC_MTABC3_MDL1_MDL2"/>
    <property type="match status" value="2"/>
</dbReference>
<evidence type="ECO:0000256" key="10">
    <source>
        <dbReference type="SAM" id="MobiDB-lite"/>
    </source>
</evidence>
<feature type="transmembrane region" description="Helical" evidence="11">
    <location>
        <begin position="1002"/>
        <end position="1023"/>
    </location>
</feature>
<dbReference type="InterPro" id="IPR003439">
    <property type="entry name" value="ABC_transporter-like_ATP-bd"/>
</dbReference>
<evidence type="ECO:0000256" key="1">
    <source>
        <dbReference type="ARBA" id="ARBA00004141"/>
    </source>
</evidence>
<evidence type="ECO:0000256" key="2">
    <source>
        <dbReference type="ARBA" id="ARBA00007577"/>
    </source>
</evidence>
<feature type="domain" description="ABC transmembrane type-1" evidence="13">
    <location>
        <begin position="105"/>
        <end position="402"/>
    </location>
</feature>
<dbReference type="Proteomes" id="UP001479436">
    <property type="component" value="Unassembled WGS sequence"/>
</dbReference>
<evidence type="ECO:0000256" key="7">
    <source>
        <dbReference type="ARBA" id="ARBA00022840"/>
    </source>
</evidence>
<dbReference type="EMBL" id="JASJQH010007557">
    <property type="protein sequence ID" value="KAK9704450.1"/>
    <property type="molecule type" value="Genomic_DNA"/>
</dbReference>
<feature type="transmembrane region" description="Helical" evidence="11">
    <location>
        <begin position="234"/>
        <end position="253"/>
    </location>
</feature>
<evidence type="ECO:0000259" key="13">
    <source>
        <dbReference type="PROSITE" id="PS50929"/>
    </source>
</evidence>
<evidence type="ECO:0000259" key="12">
    <source>
        <dbReference type="PROSITE" id="PS50893"/>
    </source>
</evidence>
<comment type="caution">
    <text evidence="14">The sequence shown here is derived from an EMBL/GenBank/DDBJ whole genome shotgun (WGS) entry which is preliminary data.</text>
</comment>
<organism evidence="14 15">
    <name type="scientific">Basidiobolus ranarum</name>
    <dbReference type="NCBI Taxonomy" id="34480"/>
    <lineage>
        <taxon>Eukaryota</taxon>
        <taxon>Fungi</taxon>
        <taxon>Fungi incertae sedis</taxon>
        <taxon>Zoopagomycota</taxon>
        <taxon>Entomophthoromycotina</taxon>
        <taxon>Basidiobolomycetes</taxon>
        <taxon>Basidiobolales</taxon>
        <taxon>Basidiobolaceae</taxon>
        <taxon>Basidiobolus</taxon>
    </lineage>
</organism>
<keyword evidence="6" id="KW-0547">Nucleotide-binding</keyword>
<dbReference type="CDD" id="cd18578">
    <property type="entry name" value="ABC_6TM_Pgp_ABCB1_D2_like"/>
    <property type="match status" value="1"/>
</dbReference>
<dbReference type="InterPro" id="IPR039421">
    <property type="entry name" value="Type_1_exporter"/>
</dbReference>
<comment type="similarity">
    <text evidence="2">Belongs to the ABC transporter superfamily. ABCB family. Multidrug resistance exporter (TC 3.A.1.201) subfamily.</text>
</comment>
<dbReference type="InterPro" id="IPR003593">
    <property type="entry name" value="AAA+_ATPase"/>
</dbReference>
<dbReference type="PANTHER" id="PTHR43394:SF11">
    <property type="entry name" value="ATP-BINDING CASSETTE TRANSPORTER"/>
    <property type="match status" value="1"/>
</dbReference>
<dbReference type="PROSITE" id="PS50893">
    <property type="entry name" value="ABC_TRANSPORTER_2"/>
    <property type="match status" value="2"/>
</dbReference>
<feature type="transmembrane region" description="Helical" evidence="11">
    <location>
        <begin position="333"/>
        <end position="353"/>
    </location>
</feature>
<feature type="compositionally biased region" description="Polar residues" evidence="10">
    <location>
        <begin position="34"/>
        <end position="45"/>
    </location>
</feature>
<dbReference type="Pfam" id="PF00664">
    <property type="entry name" value="ABC_membrane"/>
    <property type="match status" value="2"/>
</dbReference>
<proteinExistence type="inferred from homology"/>
<evidence type="ECO:0000256" key="6">
    <source>
        <dbReference type="ARBA" id="ARBA00022741"/>
    </source>
</evidence>
<evidence type="ECO:0000256" key="4">
    <source>
        <dbReference type="ARBA" id="ARBA00022692"/>
    </source>
</evidence>
<feature type="region of interest" description="Disordered" evidence="10">
    <location>
        <begin position="1"/>
        <end position="52"/>
    </location>
</feature>
<feature type="transmembrane region" description="Helical" evidence="11">
    <location>
        <begin position="916"/>
        <end position="939"/>
    </location>
</feature>
<dbReference type="InterPro" id="IPR036640">
    <property type="entry name" value="ABC1_TM_sf"/>
</dbReference>
<feature type="transmembrane region" description="Helical" evidence="11">
    <location>
        <begin position="259"/>
        <end position="280"/>
    </location>
</feature>
<dbReference type="PROSITE" id="PS50929">
    <property type="entry name" value="ABC_TM1F"/>
    <property type="match status" value="2"/>
</dbReference>
<sequence length="1341" mass="148104">MPTTAMHMQSDDNHSTNEVSNTRDEGEVFAKEQGTPSHEQPGSSDNHTESMLKVTVETVSVLEEQQRRMLDEKSEGTRDDSEVSPKTGYLSLYRYSTSFDKFLLVVGIVCALGAGIPLPLIGILFGDLINNFSQQFSESSAPLSAEQALMFKEVINDKVLKLIYVAIGYFLLTYVYTVCWSLIGERLTRQIRENYLRAVLRQNIAYFNKLGAGEVSNRITGDTQTIQNGTSEKVGICIQSISYFLAAFAVGFIKNATLTGILFSIVPVFVIVMTGGSYIISKYTVRVSDHYSKASTLAEEVFANVRVAQAFNSQDRLAALYDRYLLLAQRQGLFKAIAGALMLGGIFFVAYSANALAFWQGSRLIASSSLEGAGTVYTVIFLVLDSSFVIGQFSPFLQTFSLASGAGQKLFQIIDRSSPIDVTSKEGKKLAHCEGSLEFRKVFFVYPSRPDTKVLKGIDLKIPSGKTTAIVGVSGSGKSTIVSLLERFYDPVDGEIFLDGTNIKDLNIQWLRSQMSLVMQTPALFNTSIMNNIAHGLLNNNSLNESQEKIQELCVEAARQANAHNFVSKLPMGYDTIVGEGGLLLSGGQKQRIALARAIVANPKILLLDEATSALDTHSERLIQDALEHATKDRTTIIIAHRLATIKNADNIVVMAEGKVIEQGTHDELIERKLAYYQLVATQRLSYETADEEKSSMKDNELMLSQSLVDELELDRTNKSQQQTMSEKSPAFDNAISLPLIVDAPEKEAQQKKSGTSALMKRIAALSRPDVLYILAGIITSVIIGGVYSVEAVLFAHMLEALSMKDDPTKLRADVDVYSFWFFMIAVIVFFAYSINGSVFGWVSERLLWRIRSISFRTIVCQDMSWFDDESHSTASLISMINADANYMGGLTGVVIGTIFSIVTNLIAGITLAHVVAWKIAIVVLAAVPVMLVACFLRVRILALFHQRHQTAYVKSAALASEAIGAIQTVVALSRENDVCRLYHESLEGPYRDSLRSIITGNFWLALGYSISYLIYALAYWWGSQLISKGEYTSTQFFIVLPALLFSAQASGQMFSLAPDLTKAKIAASNIFHLHDQKPKIDQQKDLITGPIETEGCIQLKDIHFRYPSRPEVPILQGLNLMIKPGQFCAFVGESGCGKSTAIALIERFYDPLNGQVMIDDRDIRTLDIRTHRSRIALVSQEPVLYQGSIRFNVLLGTDRDDVTQEDIERVCKEANIHDYIVSLPKGYDTECGTKGSQLSGGQRQRIAIARALIRDPKILLLDEATSALDSQSEKLVQSALNKAASGRTTIAVAHRLSTIQNADCIFVFEGGIIIEQGSHQELMSLRKKYFTMVQHQNLGE</sequence>
<dbReference type="SMART" id="SM00382">
    <property type="entry name" value="AAA"/>
    <property type="match status" value="2"/>
</dbReference>
<dbReference type="InterPro" id="IPR027417">
    <property type="entry name" value="P-loop_NTPase"/>
</dbReference>
<evidence type="ECO:0000256" key="11">
    <source>
        <dbReference type="SAM" id="Phobius"/>
    </source>
</evidence>
<accession>A0ABR2VVW3</accession>
<evidence type="ECO:0000256" key="8">
    <source>
        <dbReference type="ARBA" id="ARBA00022989"/>
    </source>
</evidence>
<dbReference type="InterPro" id="IPR011527">
    <property type="entry name" value="ABC1_TM_dom"/>
</dbReference>
<feature type="domain" description="ABC transmembrane type-1" evidence="13">
    <location>
        <begin position="775"/>
        <end position="1063"/>
    </location>
</feature>
<evidence type="ECO:0000313" key="14">
    <source>
        <dbReference type="EMBL" id="KAK9704450.1"/>
    </source>
</evidence>
<gene>
    <name evidence="14" type="ORF">K7432_010187</name>
</gene>
<dbReference type="SUPFAM" id="SSF52540">
    <property type="entry name" value="P-loop containing nucleoside triphosphate hydrolases"/>
    <property type="match status" value="2"/>
</dbReference>
<dbReference type="Pfam" id="PF00005">
    <property type="entry name" value="ABC_tran"/>
    <property type="match status" value="2"/>
</dbReference>
<dbReference type="SUPFAM" id="SSF90123">
    <property type="entry name" value="ABC transporter transmembrane region"/>
    <property type="match status" value="2"/>
</dbReference>
<feature type="transmembrane region" description="Helical" evidence="11">
    <location>
        <begin position="887"/>
        <end position="910"/>
    </location>
</feature>
<evidence type="ECO:0000256" key="3">
    <source>
        <dbReference type="ARBA" id="ARBA00022448"/>
    </source>
</evidence>
<keyword evidence="8 11" id="KW-1133">Transmembrane helix</keyword>
<name>A0ABR2VVW3_9FUNG</name>
<keyword evidence="7" id="KW-0067">ATP-binding</keyword>
<feature type="transmembrane region" description="Helical" evidence="11">
    <location>
        <begin position="162"/>
        <end position="183"/>
    </location>
</feature>
<dbReference type="Gene3D" id="1.20.1560.10">
    <property type="entry name" value="ABC transporter type 1, transmembrane domain"/>
    <property type="match status" value="3"/>
</dbReference>
<keyword evidence="9 11" id="KW-0472">Membrane</keyword>
<keyword evidence="15" id="KW-1185">Reference proteome</keyword>
<keyword evidence="4 11" id="KW-0812">Transmembrane</keyword>
<feature type="domain" description="ABC transporter" evidence="12">
    <location>
        <begin position="437"/>
        <end position="682"/>
    </location>
</feature>
<feature type="domain" description="ABC transporter" evidence="12">
    <location>
        <begin position="1098"/>
        <end position="1336"/>
    </location>
</feature>
<keyword evidence="3" id="KW-0813">Transport</keyword>
<dbReference type="CDD" id="cd18577">
    <property type="entry name" value="ABC_6TM_Pgp_ABCB1_D1_like"/>
    <property type="match status" value="1"/>
</dbReference>
<dbReference type="InterPro" id="IPR017871">
    <property type="entry name" value="ABC_transporter-like_CS"/>
</dbReference>
<evidence type="ECO:0000256" key="5">
    <source>
        <dbReference type="ARBA" id="ARBA00022737"/>
    </source>
</evidence>
<comment type="subcellular location">
    <subcellularLocation>
        <location evidence="1">Membrane</location>
        <topology evidence="1">Multi-pass membrane protein</topology>
    </subcellularLocation>
</comment>
<reference evidence="14 15" key="1">
    <citation type="submission" date="2023-04" db="EMBL/GenBank/DDBJ databases">
        <title>Genome of Basidiobolus ranarum AG-B5.</title>
        <authorList>
            <person name="Stajich J.E."/>
            <person name="Carter-House D."/>
            <person name="Gryganskyi A."/>
        </authorList>
    </citation>
    <scope>NUCLEOTIDE SEQUENCE [LARGE SCALE GENOMIC DNA]</scope>
    <source>
        <strain evidence="14 15">AG-B5</strain>
    </source>
</reference>
<feature type="transmembrane region" description="Helical" evidence="11">
    <location>
        <begin position="771"/>
        <end position="798"/>
    </location>
</feature>